<gene>
    <name evidence="1" type="ORF">B0T17DRAFT_509184</name>
</gene>
<protein>
    <submittedName>
        <fullName evidence="1">Uncharacterized protein</fullName>
    </submittedName>
</protein>
<keyword evidence="2" id="KW-1185">Reference proteome</keyword>
<dbReference type="Proteomes" id="UP001174934">
    <property type="component" value="Unassembled WGS sequence"/>
</dbReference>
<dbReference type="AlphaFoldDB" id="A0AA39WUN4"/>
<dbReference type="EMBL" id="JAULSR010000004">
    <property type="protein sequence ID" value="KAK0621881.1"/>
    <property type="molecule type" value="Genomic_DNA"/>
</dbReference>
<reference evidence="1" key="1">
    <citation type="submission" date="2023-06" db="EMBL/GenBank/DDBJ databases">
        <title>Genome-scale phylogeny and comparative genomics of the fungal order Sordariales.</title>
        <authorList>
            <consortium name="Lawrence Berkeley National Laboratory"/>
            <person name="Hensen N."/>
            <person name="Bonometti L."/>
            <person name="Westerberg I."/>
            <person name="Brannstrom I.O."/>
            <person name="Guillou S."/>
            <person name="Cros-Aarteil S."/>
            <person name="Calhoun S."/>
            <person name="Haridas S."/>
            <person name="Kuo A."/>
            <person name="Mondo S."/>
            <person name="Pangilinan J."/>
            <person name="Riley R."/>
            <person name="LaButti K."/>
            <person name="Andreopoulos B."/>
            <person name="Lipzen A."/>
            <person name="Chen C."/>
            <person name="Yanf M."/>
            <person name="Daum C."/>
            <person name="Ng V."/>
            <person name="Clum A."/>
            <person name="Steindorff A."/>
            <person name="Ohm R."/>
            <person name="Martin F."/>
            <person name="Silar P."/>
            <person name="Natvig D."/>
            <person name="Lalanne C."/>
            <person name="Gautier V."/>
            <person name="Ament-velasquez S.L."/>
            <person name="Kruys A."/>
            <person name="Hutchinson M.I."/>
            <person name="Powell A.J."/>
            <person name="Barry K."/>
            <person name="Miller A.N."/>
            <person name="Grigoriev I.V."/>
            <person name="Debuchy R."/>
            <person name="Gladieux P."/>
            <person name="Thoren M.H."/>
            <person name="Johannesson H."/>
        </authorList>
    </citation>
    <scope>NUCLEOTIDE SEQUENCE</scope>
    <source>
        <strain evidence="1">SMH3391-2</strain>
    </source>
</reference>
<accession>A0AA39WUN4</accession>
<comment type="caution">
    <text evidence="1">The sequence shown here is derived from an EMBL/GenBank/DDBJ whole genome shotgun (WGS) entry which is preliminary data.</text>
</comment>
<organism evidence="1 2">
    <name type="scientific">Bombardia bombarda</name>
    <dbReference type="NCBI Taxonomy" id="252184"/>
    <lineage>
        <taxon>Eukaryota</taxon>
        <taxon>Fungi</taxon>
        <taxon>Dikarya</taxon>
        <taxon>Ascomycota</taxon>
        <taxon>Pezizomycotina</taxon>
        <taxon>Sordariomycetes</taxon>
        <taxon>Sordariomycetidae</taxon>
        <taxon>Sordariales</taxon>
        <taxon>Lasiosphaeriaceae</taxon>
        <taxon>Bombardia</taxon>
    </lineage>
</organism>
<evidence type="ECO:0000313" key="1">
    <source>
        <dbReference type="EMBL" id="KAK0621881.1"/>
    </source>
</evidence>
<proteinExistence type="predicted"/>
<sequence>MEACGGPRLPFDGSPIYGLMASECSGRTLPAVELCQQSNSASSRTLTAATRQTAKTAPRQFEEGAIVNWHQQRQLQAKFQLEPAQPALPRRFDAQAMTRAWRSEPVSGPFDRALDWEQKAKRKMKRVEAFFFFSAHLAEFQARPPRSSVPPRPPVLHSRLNKKTVARPLLLSTWTPVRHPVDPKKKQNRAIVDATCRLAGSNETLDDWLLSVLATKFCESGRGEVHSRLSSSTSAHIFALQVTKAQSQTCVTSGLT</sequence>
<evidence type="ECO:0000313" key="2">
    <source>
        <dbReference type="Proteomes" id="UP001174934"/>
    </source>
</evidence>
<name>A0AA39WUN4_9PEZI</name>